<organism evidence="1 2">
    <name type="scientific">Papilio xuthus</name>
    <name type="common">Asian swallowtail butterfly</name>
    <dbReference type="NCBI Taxonomy" id="66420"/>
    <lineage>
        <taxon>Eukaryota</taxon>
        <taxon>Metazoa</taxon>
        <taxon>Ecdysozoa</taxon>
        <taxon>Arthropoda</taxon>
        <taxon>Hexapoda</taxon>
        <taxon>Insecta</taxon>
        <taxon>Pterygota</taxon>
        <taxon>Neoptera</taxon>
        <taxon>Endopterygota</taxon>
        <taxon>Lepidoptera</taxon>
        <taxon>Glossata</taxon>
        <taxon>Ditrysia</taxon>
        <taxon>Papilionoidea</taxon>
        <taxon>Papilionidae</taxon>
        <taxon>Papilioninae</taxon>
        <taxon>Papilio</taxon>
    </lineage>
</organism>
<protein>
    <recommendedName>
        <fullName evidence="3">M-AAA protease-interacting protein 1, mitochondrial</fullName>
    </recommendedName>
</protein>
<sequence>MTKIDFSVLRSVWDPSFTEKEFKFGTKQAISRVTQVISDGKYEQLNGLLTKPARLSLLRELERNWNNRHRALLALKHEDIQISSPRKVYFIRIADKKFCDVDMSFLALKWTPINAVDSLIFTEIFARFHREYTPHCIPEWTIAYFKITRFEVLRR</sequence>
<dbReference type="AlphaFoldDB" id="A0A194PX87"/>
<dbReference type="PANTHER" id="PTHR13333">
    <property type="entry name" value="M-AAA PROTEASE-INTERACTING PROTEIN 1, MITOCHONDRIAL"/>
    <property type="match status" value="1"/>
</dbReference>
<dbReference type="Proteomes" id="UP000053268">
    <property type="component" value="Unassembled WGS sequence"/>
</dbReference>
<dbReference type="GO" id="GO:0005743">
    <property type="term" value="C:mitochondrial inner membrane"/>
    <property type="evidence" value="ECO:0007669"/>
    <property type="project" value="TreeGrafter"/>
</dbReference>
<dbReference type="GO" id="GO:0043022">
    <property type="term" value="F:ribosome binding"/>
    <property type="evidence" value="ECO:0007669"/>
    <property type="project" value="TreeGrafter"/>
</dbReference>
<accession>A0A194PX87</accession>
<dbReference type="GO" id="GO:0032979">
    <property type="term" value="P:protein insertion into mitochondrial inner membrane from matrix"/>
    <property type="evidence" value="ECO:0007669"/>
    <property type="project" value="TreeGrafter"/>
</dbReference>
<dbReference type="PANTHER" id="PTHR13333:SF5">
    <property type="entry name" value="M-AAA PROTEASE-INTERACTING PROTEIN 1, MITOCHONDRIAL"/>
    <property type="match status" value="1"/>
</dbReference>
<proteinExistence type="predicted"/>
<reference evidence="1 2" key="1">
    <citation type="journal article" date="2015" name="Nat. Commun.">
        <title>Outbred genome sequencing and CRISPR/Cas9 gene editing in butterflies.</title>
        <authorList>
            <person name="Li X."/>
            <person name="Fan D."/>
            <person name="Zhang W."/>
            <person name="Liu G."/>
            <person name="Zhang L."/>
            <person name="Zhao L."/>
            <person name="Fang X."/>
            <person name="Chen L."/>
            <person name="Dong Y."/>
            <person name="Chen Y."/>
            <person name="Ding Y."/>
            <person name="Zhao R."/>
            <person name="Feng M."/>
            <person name="Zhu Y."/>
            <person name="Feng Y."/>
            <person name="Jiang X."/>
            <person name="Zhu D."/>
            <person name="Xiang H."/>
            <person name="Feng X."/>
            <person name="Li S."/>
            <person name="Wang J."/>
            <person name="Zhang G."/>
            <person name="Kronforst M.R."/>
            <person name="Wang W."/>
        </authorList>
    </citation>
    <scope>NUCLEOTIDE SEQUENCE [LARGE SCALE GENOMIC DNA]</scope>
    <source>
        <strain evidence="1">Ya'a_city_454_Px</strain>
        <tissue evidence="1">Whole body</tissue>
    </source>
</reference>
<keyword evidence="2" id="KW-1185">Reference proteome</keyword>
<dbReference type="EMBL" id="KQ459586">
    <property type="protein sequence ID" value="KPI97937.1"/>
    <property type="molecule type" value="Genomic_DNA"/>
</dbReference>
<evidence type="ECO:0000313" key="2">
    <source>
        <dbReference type="Proteomes" id="UP000053268"/>
    </source>
</evidence>
<name>A0A194PX87_PAPXU</name>
<evidence type="ECO:0000313" key="1">
    <source>
        <dbReference type="EMBL" id="KPI97937.1"/>
    </source>
</evidence>
<gene>
    <name evidence="1" type="ORF">RR46_11058</name>
</gene>
<evidence type="ECO:0008006" key="3">
    <source>
        <dbReference type="Google" id="ProtNLM"/>
    </source>
</evidence>